<evidence type="ECO:0000313" key="2">
    <source>
        <dbReference type="Proteomes" id="UP001228044"/>
    </source>
</evidence>
<comment type="caution">
    <text evidence="1">The sequence shown here is derived from an EMBL/GenBank/DDBJ whole genome shotgun (WGS) entry which is preliminary data.</text>
</comment>
<evidence type="ECO:0000313" key="1">
    <source>
        <dbReference type="EMBL" id="MDN3919231.1"/>
    </source>
</evidence>
<protein>
    <recommendedName>
        <fullName evidence="3">DUF4902 domain-containing protein</fullName>
    </recommendedName>
</protein>
<accession>A0ABT8DSU6</accession>
<organism evidence="1 2">
    <name type="scientific">Roseateles violae</name>
    <dbReference type="NCBI Taxonomy" id="3058042"/>
    <lineage>
        <taxon>Bacteria</taxon>
        <taxon>Pseudomonadati</taxon>
        <taxon>Pseudomonadota</taxon>
        <taxon>Betaproteobacteria</taxon>
        <taxon>Burkholderiales</taxon>
        <taxon>Sphaerotilaceae</taxon>
        <taxon>Roseateles</taxon>
    </lineage>
</organism>
<dbReference type="EMBL" id="JAUHHC010000001">
    <property type="protein sequence ID" value="MDN3919231.1"/>
    <property type="molecule type" value="Genomic_DNA"/>
</dbReference>
<reference evidence="1 2" key="1">
    <citation type="submission" date="2023-06" db="EMBL/GenBank/DDBJ databases">
        <title>Pelomonas sp. PFR6 16S ribosomal RNA gene Genome sequencing and assembly.</title>
        <authorList>
            <person name="Woo H."/>
        </authorList>
    </citation>
    <scope>NUCLEOTIDE SEQUENCE [LARGE SCALE GENOMIC DNA]</scope>
    <source>
        <strain evidence="1 2">PFR6</strain>
    </source>
</reference>
<sequence>MFAHAWQVTTWKPVQLTPTQFSELLEKFEKISSNVLRSPRSTLRCGQALWAAPVEGRHRGDRIGIAWDWAEVREGVVALVDPMRLLSNLQLVDDDGICLDESALVVHLNTALYALDWQSSAMEQRRPS</sequence>
<name>A0ABT8DSU6_9BURK</name>
<dbReference type="Proteomes" id="UP001228044">
    <property type="component" value="Unassembled WGS sequence"/>
</dbReference>
<keyword evidence="2" id="KW-1185">Reference proteome</keyword>
<evidence type="ECO:0008006" key="3">
    <source>
        <dbReference type="Google" id="ProtNLM"/>
    </source>
</evidence>
<dbReference type="Gene3D" id="3.10.450.610">
    <property type="match status" value="1"/>
</dbReference>
<gene>
    <name evidence="1" type="ORF">QWJ38_02945</name>
</gene>
<proteinExistence type="predicted"/>
<dbReference type="RefSeq" id="WP_290357538.1">
    <property type="nucleotide sequence ID" value="NZ_JAUHHC010000001.1"/>
</dbReference>